<dbReference type="PROSITE" id="PS50943">
    <property type="entry name" value="HTH_CROC1"/>
    <property type="match status" value="1"/>
</dbReference>
<evidence type="ECO:0000259" key="1">
    <source>
        <dbReference type="PROSITE" id="PS50943"/>
    </source>
</evidence>
<dbReference type="CDD" id="cd00093">
    <property type="entry name" value="HTH_XRE"/>
    <property type="match status" value="1"/>
</dbReference>
<evidence type="ECO:0000313" key="2">
    <source>
        <dbReference type="EMBL" id="MDK9580983.1"/>
    </source>
</evidence>
<dbReference type="Proteomes" id="UP001225134">
    <property type="component" value="Unassembled WGS sequence"/>
</dbReference>
<gene>
    <name evidence="2" type="ORF">QQA45_05650</name>
</gene>
<feature type="domain" description="HTH cro/C1-type" evidence="1">
    <location>
        <begin position="7"/>
        <end position="61"/>
    </location>
</feature>
<dbReference type="RefSeq" id="WP_285153215.1">
    <property type="nucleotide sequence ID" value="NZ_JASSPP010000009.1"/>
</dbReference>
<dbReference type="SUPFAM" id="SSF47413">
    <property type="entry name" value="lambda repressor-like DNA-binding domains"/>
    <property type="match status" value="1"/>
</dbReference>
<dbReference type="EMBL" id="JASSPP010000009">
    <property type="protein sequence ID" value="MDK9580983.1"/>
    <property type="molecule type" value="Genomic_DNA"/>
</dbReference>
<organism evidence="2 3">
    <name type="scientific">Sneathia sanguinegens</name>
    <dbReference type="NCBI Taxonomy" id="40543"/>
    <lineage>
        <taxon>Bacteria</taxon>
        <taxon>Fusobacteriati</taxon>
        <taxon>Fusobacteriota</taxon>
        <taxon>Fusobacteriia</taxon>
        <taxon>Fusobacteriales</taxon>
        <taxon>Leptotrichiaceae</taxon>
        <taxon>Sneathia</taxon>
    </lineage>
</organism>
<dbReference type="InterPro" id="IPR010982">
    <property type="entry name" value="Lambda_DNA-bd_dom_sf"/>
</dbReference>
<dbReference type="Pfam" id="PF01381">
    <property type="entry name" value="HTH_3"/>
    <property type="match status" value="1"/>
</dbReference>
<comment type="caution">
    <text evidence="2">The sequence shown here is derived from an EMBL/GenBank/DDBJ whole genome shotgun (WGS) entry which is preliminary data.</text>
</comment>
<dbReference type="Gene3D" id="1.10.260.40">
    <property type="entry name" value="lambda repressor-like DNA-binding domains"/>
    <property type="match status" value="1"/>
</dbReference>
<sequence>MQTTGNILKKYIKKKIKRDDLAKLLGISPQYLSNIMNDKRKASKNLLNKLIISLGIEGEDREQLKAYEKERLKAKNYELIKKILTKEGLKSDGSEKIYSRGGNLFNTLTNLSLFVSIDFDIFDFVKGDILAFKKYTNENLNNSYCLIEDKLYKVKQVNDSYILESDELKIVKEISIEYILEYIIRRV</sequence>
<keyword evidence="3" id="KW-1185">Reference proteome</keyword>
<protein>
    <submittedName>
        <fullName evidence="2">Helix-turn-helix transcriptional regulator</fullName>
    </submittedName>
</protein>
<evidence type="ECO:0000313" key="3">
    <source>
        <dbReference type="Proteomes" id="UP001225134"/>
    </source>
</evidence>
<proteinExistence type="predicted"/>
<name>A0ABT7HKC7_9FUSO</name>
<reference evidence="2 3" key="1">
    <citation type="submission" date="2023-06" db="EMBL/GenBank/DDBJ databases">
        <title>Antibody response to the Sneathia vaginalis cytopathogenic toxin A during pregnancy.</title>
        <authorList>
            <person name="Mccoy Z.T."/>
            <person name="Serrano M.G."/>
            <person name="Spaine K."/>
            <person name="Edwards D.J."/>
            <person name="Buck G.A."/>
            <person name="Jefferson K."/>
        </authorList>
    </citation>
    <scope>NUCLEOTIDE SEQUENCE [LARGE SCALE GENOMIC DNA]</scope>
    <source>
        <strain evidence="2 3">CCUG 42621</strain>
    </source>
</reference>
<dbReference type="InterPro" id="IPR001387">
    <property type="entry name" value="Cro/C1-type_HTH"/>
</dbReference>
<accession>A0ABT7HKC7</accession>
<dbReference type="SMART" id="SM00530">
    <property type="entry name" value="HTH_XRE"/>
    <property type="match status" value="1"/>
</dbReference>